<dbReference type="OrthoDB" id="2355635at2"/>
<evidence type="ECO:0000256" key="1">
    <source>
        <dbReference type="ARBA" id="ARBA00004651"/>
    </source>
</evidence>
<evidence type="ECO:0000313" key="7">
    <source>
        <dbReference type="EMBL" id="SDE55246.1"/>
    </source>
</evidence>
<feature type="transmembrane region" description="Helical" evidence="6">
    <location>
        <begin position="12"/>
        <end position="28"/>
    </location>
</feature>
<dbReference type="STRING" id="426756.SAMN04488126_11185"/>
<comment type="subcellular location">
    <subcellularLocation>
        <location evidence="1">Cell membrane</location>
        <topology evidence="1">Multi-pass membrane protein</topology>
    </subcellularLocation>
</comment>
<sequence length="130" mass="14545">MENLRQIHNRQKRALFFLLAMLALGWGFSSWPTVFAGLILGVLFGLYNFWILTRRMERFDRAVAEGERAPSLGSGLRFASGIAAAAIALSLPETFNLIATVIGLMIPYLFLLIERIISQLKHPDPGGKER</sequence>
<dbReference type="Proteomes" id="UP000198823">
    <property type="component" value="Unassembled WGS sequence"/>
</dbReference>
<evidence type="ECO:0000256" key="3">
    <source>
        <dbReference type="ARBA" id="ARBA00022692"/>
    </source>
</evidence>
<dbReference type="AlphaFoldDB" id="A0A1G7DVQ4"/>
<feature type="transmembrane region" description="Helical" evidence="6">
    <location>
        <begin position="97"/>
        <end position="113"/>
    </location>
</feature>
<dbReference type="GO" id="GO:0005886">
    <property type="term" value="C:plasma membrane"/>
    <property type="evidence" value="ECO:0007669"/>
    <property type="project" value="UniProtKB-SubCell"/>
</dbReference>
<evidence type="ECO:0000313" key="8">
    <source>
        <dbReference type="Proteomes" id="UP000198823"/>
    </source>
</evidence>
<dbReference type="RefSeq" id="WP_092097466.1">
    <property type="nucleotide sequence ID" value="NZ_FNAR01000011.1"/>
</dbReference>
<evidence type="ECO:0000256" key="6">
    <source>
        <dbReference type="SAM" id="Phobius"/>
    </source>
</evidence>
<protein>
    <submittedName>
        <fullName evidence="7">ATP synthase protein I</fullName>
    </submittedName>
</protein>
<dbReference type="InterPro" id="IPR005598">
    <property type="entry name" value="ATP_synth_I"/>
</dbReference>
<keyword evidence="2" id="KW-1003">Cell membrane</keyword>
<evidence type="ECO:0000256" key="4">
    <source>
        <dbReference type="ARBA" id="ARBA00022989"/>
    </source>
</evidence>
<dbReference type="Pfam" id="PF03899">
    <property type="entry name" value="ATP-synt_I"/>
    <property type="match status" value="1"/>
</dbReference>
<keyword evidence="3 6" id="KW-0812">Transmembrane</keyword>
<dbReference type="EMBL" id="FNAR01000011">
    <property type="protein sequence ID" value="SDE55246.1"/>
    <property type="molecule type" value="Genomic_DNA"/>
</dbReference>
<accession>A0A1G7DVQ4</accession>
<gene>
    <name evidence="7" type="ORF">SAMN04488126_11185</name>
</gene>
<dbReference type="PANTHER" id="PTHR40035:SF1">
    <property type="entry name" value="ATP SYNTHASE PROTEIN I"/>
    <property type="match status" value="1"/>
</dbReference>
<evidence type="ECO:0000256" key="2">
    <source>
        <dbReference type="ARBA" id="ARBA00022475"/>
    </source>
</evidence>
<name>A0A1G7DVQ4_9BACL</name>
<evidence type="ECO:0000256" key="5">
    <source>
        <dbReference type="ARBA" id="ARBA00023136"/>
    </source>
</evidence>
<feature type="transmembrane region" description="Helical" evidence="6">
    <location>
        <begin position="34"/>
        <end position="53"/>
    </location>
</feature>
<organism evidence="7 8">
    <name type="scientific">Bhargavaea beijingensis</name>
    <dbReference type="NCBI Taxonomy" id="426756"/>
    <lineage>
        <taxon>Bacteria</taxon>
        <taxon>Bacillati</taxon>
        <taxon>Bacillota</taxon>
        <taxon>Bacilli</taxon>
        <taxon>Bacillales</taxon>
        <taxon>Caryophanaceae</taxon>
        <taxon>Bhargavaea</taxon>
    </lineage>
</organism>
<dbReference type="InterPro" id="IPR039072">
    <property type="entry name" value="ATP_synth_I_Bacilli"/>
</dbReference>
<keyword evidence="4 6" id="KW-1133">Transmembrane helix</keyword>
<keyword evidence="5 6" id="KW-0472">Membrane</keyword>
<proteinExistence type="predicted"/>
<dbReference type="PANTHER" id="PTHR40035">
    <property type="entry name" value="ATP SYNTHASE PROTEIN I"/>
    <property type="match status" value="1"/>
</dbReference>
<reference evidence="7 8" key="1">
    <citation type="submission" date="2016-10" db="EMBL/GenBank/DDBJ databases">
        <authorList>
            <person name="de Groot N.N."/>
        </authorList>
    </citation>
    <scope>NUCLEOTIDE SEQUENCE [LARGE SCALE GENOMIC DNA]</scope>
    <source>
        <strain evidence="7 8">CGMCC 1.6762</strain>
    </source>
</reference>